<keyword evidence="1" id="KW-0812">Transmembrane</keyword>
<dbReference type="EMBL" id="MEUV01000018">
    <property type="protein sequence ID" value="OGC45917.1"/>
    <property type="molecule type" value="Genomic_DNA"/>
</dbReference>
<sequence length="151" mass="17837">MCYDIFVNKIRVFLIFIYILISTRLISETNSCPVYIFNNCLNGYSILIPFLISTYFCDFIFYYLANKGFEKKDVILVIFSLPYIAYVLLSIGLFIGTSTIISVEYIANYYIFLSIFVYIIFFYINKIKIIYKLNYALMISFIFAFVLFAFL</sequence>
<dbReference type="AlphaFoldDB" id="A0A1F4ULT8"/>
<gene>
    <name evidence="2" type="ORF">A2V49_03955</name>
</gene>
<evidence type="ECO:0000313" key="2">
    <source>
        <dbReference type="EMBL" id="OGC45917.1"/>
    </source>
</evidence>
<dbReference type="Proteomes" id="UP000178615">
    <property type="component" value="Unassembled WGS sequence"/>
</dbReference>
<feature type="transmembrane region" description="Helical" evidence="1">
    <location>
        <begin position="12"/>
        <end position="37"/>
    </location>
</feature>
<accession>A0A1F4ULT8</accession>
<protein>
    <submittedName>
        <fullName evidence="2">Uncharacterized protein</fullName>
    </submittedName>
</protein>
<keyword evidence="1" id="KW-0472">Membrane</keyword>
<keyword evidence="1" id="KW-1133">Transmembrane helix</keyword>
<comment type="caution">
    <text evidence="2">The sequence shown here is derived from an EMBL/GenBank/DDBJ whole genome shotgun (WGS) entry which is preliminary data.</text>
</comment>
<reference evidence="2 3" key="1">
    <citation type="journal article" date="2016" name="Nat. Commun.">
        <title>Thousands of microbial genomes shed light on interconnected biogeochemical processes in an aquifer system.</title>
        <authorList>
            <person name="Anantharaman K."/>
            <person name="Brown C.T."/>
            <person name="Hug L.A."/>
            <person name="Sharon I."/>
            <person name="Castelle C.J."/>
            <person name="Probst A.J."/>
            <person name="Thomas B.C."/>
            <person name="Singh A."/>
            <person name="Wilkins M.J."/>
            <person name="Karaoz U."/>
            <person name="Brodie E.L."/>
            <person name="Williams K.H."/>
            <person name="Hubbard S.S."/>
            <person name="Banfield J.F."/>
        </authorList>
    </citation>
    <scope>NUCLEOTIDE SEQUENCE [LARGE SCALE GENOMIC DNA]</scope>
</reference>
<feature type="transmembrane region" description="Helical" evidence="1">
    <location>
        <begin position="43"/>
        <end position="64"/>
    </location>
</feature>
<feature type="transmembrane region" description="Helical" evidence="1">
    <location>
        <begin position="76"/>
        <end position="101"/>
    </location>
</feature>
<organism evidence="2 3">
    <name type="scientific">candidate division WWE3 bacterium RBG_19FT_COMBO_34_6</name>
    <dbReference type="NCBI Taxonomy" id="1802612"/>
    <lineage>
        <taxon>Bacteria</taxon>
        <taxon>Katanobacteria</taxon>
    </lineage>
</organism>
<feature type="transmembrane region" description="Helical" evidence="1">
    <location>
        <begin position="107"/>
        <end position="124"/>
    </location>
</feature>
<feature type="transmembrane region" description="Helical" evidence="1">
    <location>
        <begin position="133"/>
        <end position="150"/>
    </location>
</feature>
<name>A0A1F4ULT8_UNCKA</name>
<evidence type="ECO:0000256" key="1">
    <source>
        <dbReference type="SAM" id="Phobius"/>
    </source>
</evidence>
<evidence type="ECO:0000313" key="3">
    <source>
        <dbReference type="Proteomes" id="UP000178615"/>
    </source>
</evidence>
<proteinExistence type="predicted"/>